<protein>
    <submittedName>
        <fullName evidence="1">Uncharacterized protein</fullName>
    </submittedName>
</protein>
<gene>
    <name evidence="1" type="ORF">LY90DRAFT_506781</name>
</gene>
<keyword evidence="2" id="KW-1185">Reference proteome</keyword>
<dbReference type="Proteomes" id="UP000193920">
    <property type="component" value="Unassembled WGS sequence"/>
</dbReference>
<organism evidence="1 2">
    <name type="scientific">Neocallimastix californiae</name>
    <dbReference type="NCBI Taxonomy" id="1754190"/>
    <lineage>
        <taxon>Eukaryota</taxon>
        <taxon>Fungi</taxon>
        <taxon>Fungi incertae sedis</taxon>
        <taxon>Chytridiomycota</taxon>
        <taxon>Chytridiomycota incertae sedis</taxon>
        <taxon>Neocallimastigomycetes</taxon>
        <taxon>Neocallimastigales</taxon>
        <taxon>Neocallimastigaceae</taxon>
        <taxon>Neocallimastix</taxon>
    </lineage>
</organism>
<sequence>MLNHQSVVEFYWNSGIALINGSIHVTIPPFVVFEREKLDGEVVQDKCHPYSYKCVINVGGINNNNLESSVKSDIIESSFSSIYTKSDSYKSIKLWIHNKLPSSYYGKPLCLSYQKEGQSALLKECRLDEGQKWIISDSHAGRIVSFSATEDEIKTMKCDSTQTLF</sequence>
<accession>A0A1Y2DCW2</accession>
<proteinExistence type="predicted"/>
<evidence type="ECO:0000313" key="1">
    <source>
        <dbReference type="EMBL" id="ORY56525.1"/>
    </source>
</evidence>
<reference evidence="1 2" key="1">
    <citation type="submission" date="2016-08" db="EMBL/GenBank/DDBJ databases">
        <title>A Parts List for Fungal Cellulosomes Revealed by Comparative Genomics.</title>
        <authorList>
            <consortium name="DOE Joint Genome Institute"/>
            <person name="Haitjema C.H."/>
            <person name="Gilmore S.P."/>
            <person name="Henske J.K."/>
            <person name="Solomon K.V."/>
            <person name="De Groot R."/>
            <person name="Kuo A."/>
            <person name="Mondo S.J."/>
            <person name="Salamov A.A."/>
            <person name="Labutti K."/>
            <person name="Zhao Z."/>
            <person name="Chiniquy J."/>
            <person name="Barry K."/>
            <person name="Brewer H.M."/>
            <person name="Purvine S.O."/>
            <person name="Wright A.T."/>
            <person name="Boxma B."/>
            <person name="Van Alen T."/>
            <person name="Hackstein J.H."/>
            <person name="Baker S.E."/>
            <person name="Grigoriev I.V."/>
            <person name="O'Malley M.A."/>
        </authorList>
    </citation>
    <scope>NUCLEOTIDE SEQUENCE [LARGE SCALE GENOMIC DNA]</scope>
    <source>
        <strain evidence="1 2">G1</strain>
    </source>
</reference>
<dbReference type="AlphaFoldDB" id="A0A1Y2DCW2"/>
<dbReference type="EMBL" id="MCOG01000073">
    <property type="protein sequence ID" value="ORY56525.1"/>
    <property type="molecule type" value="Genomic_DNA"/>
</dbReference>
<name>A0A1Y2DCW2_9FUNG</name>
<comment type="caution">
    <text evidence="1">The sequence shown here is derived from an EMBL/GenBank/DDBJ whole genome shotgun (WGS) entry which is preliminary data.</text>
</comment>
<evidence type="ECO:0000313" key="2">
    <source>
        <dbReference type="Proteomes" id="UP000193920"/>
    </source>
</evidence>